<dbReference type="GO" id="GO:0005524">
    <property type="term" value="F:ATP binding"/>
    <property type="evidence" value="ECO:0007669"/>
    <property type="project" value="UniProtKB-KW"/>
</dbReference>
<dbReference type="Pfam" id="PF21314">
    <property type="entry name" value="TM_ErbB1"/>
    <property type="match status" value="1"/>
</dbReference>
<keyword evidence="2" id="KW-0547">Nucleotide-binding</keyword>
<name>A0AAN6VPZ5_9PEZI</name>
<dbReference type="AlphaFoldDB" id="A0AAN6VPZ5"/>
<evidence type="ECO:0000256" key="4">
    <source>
        <dbReference type="SAM" id="MobiDB-lite"/>
    </source>
</evidence>
<evidence type="ECO:0000313" key="8">
    <source>
        <dbReference type="Proteomes" id="UP001302745"/>
    </source>
</evidence>
<keyword evidence="1" id="KW-0597">Phosphoprotein</keyword>
<protein>
    <recommendedName>
        <fullName evidence="6">Epidermal growth factor receptor-like transmembrane-juxtamembrane segment domain-containing protein</fullName>
    </recommendedName>
</protein>
<evidence type="ECO:0000256" key="1">
    <source>
        <dbReference type="ARBA" id="ARBA00022553"/>
    </source>
</evidence>
<feature type="transmembrane region" description="Helical" evidence="5">
    <location>
        <begin position="50"/>
        <end position="71"/>
    </location>
</feature>
<keyword evidence="5" id="KW-0812">Transmembrane</keyword>
<feature type="compositionally biased region" description="Basic and acidic residues" evidence="4">
    <location>
        <begin position="123"/>
        <end position="136"/>
    </location>
</feature>
<gene>
    <name evidence="7" type="ORF">C8A00DRAFT_41767</name>
</gene>
<evidence type="ECO:0000256" key="2">
    <source>
        <dbReference type="ARBA" id="ARBA00022741"/>
    </source>
</evidence>
<evidence type="ECO:0000256" key="3">
    <source>
        <dbReference type="ARBA" id="ARBA00022840"/>
    </source>
</evidence>
<dbReference type="InterPro" id="IPR049328">
    <property type="entry name" value="TM_ErbB1"/>
</dbReference>
<feature type="domain" description="Epidermal growth factor receptor-like transmembrane-juxtamembrane segment" evidence="6">
    <location>
        <begin position="51"/>
        <end position="84"/>
    </location>
</feature>
<dbReference type="EMBL" id="MU856883">
    <property type="protein sequence ID" value="KAK4155672.1"/>
    <property type="molecule type" value="Genomic_DNA"/>
</dbReference>
<evidence type="ECO:0000313" key="7">
    <source>
        <dbReference type="EMBL" id="KAK4155672.1"/>
    </source>
</evidence>
<feature type="compositionally biased region" description="Basic and acidic residues" evidence="4">
    <location>
        <begin position="104"/>
        <end position="114"/>
    </location>
</feature>
<organism evidence="7 8">
    <name type="scientific">Chaetomidium leptoderma</name>
    <dbReference type="NCBI Taxonomy" id="669021"/>
    <lineage>
        <taxon>Eukaryota</taxon>
        <taxon>Fungi</taxon>
        <taxon>Dikarya</taxon>
        <taxon>Ascomycota</taxon>
        <taxon>Pezizomycotina</taxon>
        <taxon>Sordariomycetes</taxon>
        <taxon>Sordariomycetidae</taxon>
        <taxon>Sordariales</taxon>
        <taxon>Chaetomiaceae</taxon>
        <taxon>Chaetomidium</taxon>
    </lineage>
</organism>
<dbReference type="Proteomes" id="UP001302745">
    <property type="component" value="Unassembled WGS sequence"/>
</dbReference>
<feature type="region of interest" description="Disordered" evidence="4">
    <location>
        <begin position="78"/>
        <end position="174"/>
    </location>
</feature>
<comment type="caution">
    <text evidence="7">The sequence shown here is derived from an EMBL/GenBank/DDBJ whole genome shotgun (WGS) entry which is preliminary data.</text>
</comment>
<keyword evidence="5" id="KW-0472">Membrane</keyword>
<keyword evidence="8" id="KW-1185">Reference proteome</keyword>
<keyword evidence="5" id="KW-1133">Transmembrane helix</keyword>
<evidence type="ECO:0000259" key="6">
    <source>
        <dbReference type="Pfam" id="PF21314"/>
    </source>
</evidence>
<accession>A0AAN6VPZ5</accession>
<feature type="compositionally biased region" description="Basic and acidic residues" evidence="4">
    <location>
        <begin position="163"/>
        <end position="174"/>
    </location>
</feature>
<keyword evidence="3" id="KW-0067">ATP-binding</keyword>
<feature type="compositionally biased region" description="Basic and acidic residues" evidence="4">
    <location>
        <begin position="79"/>
        <end position="89"/>
    </location>
</feature>
<evidence type="ECO:0000256" key="5">
    <source>
        <dbReference type="SAM" id="Phobius"/>
    </source>
</evidence>
<proteinExistence type="predicted"/>
<reference evidence="7" key="1">
    <citation type="journal article" date="2023" name="Mol. Phylogenet. Evol.">
        <title>Genome-scale phylogeny and comparative genomics of the fungal order Sordariales.</title>
        <authorList>
            <person name="Hensen N."/>
            <person name="Bonometti L."/>
            <person name="Westerberg I."/>
            <person name="Brannstrom I.O."/>
            <person name="Guillou S."/>
            <person name="Cros-Aarteil S."/>
            <person name="Calhoun S."/>
            <person name="Haridas S."/>
            <person name="Kuo A."/>
            <person name="Mondo S."/>
            <person name="Pangilinan J."/>
            <person name="Riley R."/>
            <person name="LaButti K."/>
            <person name="Andreopoulos B."/>
            <person name="Lipzen A."/>
            <person name="Chen C."/>
            <person name="Yan M."/>
            <person name="Daum C."/>
            <person name="Ng V."/>
            <person name="Clum A."/>
            <person name="Steindorff A."/>
            <person name="Ohm R.A."/>
            <person name="Martin F."/>
            <person name="Silar P."/>
            <person name="Natvig D.O."/>
            <person name="Lalanne C."/>
            <person name="Gautier V."/>
            <person name="Ament-Velasquez S.L."/>
            <person name="Kruys A."/>
            <person name="Hutchinson M.I."/>
            <person name="Powell A.J."/>
            <person name="Barry K."/>
            <person name="Miller A.N."/>
            <person name="Grigoriev I.V."/>
            <person name="Debuchy R."/>
            <person name="Gladieux P."/>
            <person name="Hiltunen Thoren M."/>
            <person name="Johannesson H."/>
        </authorList>
    </citation>
    <scope>NUCLEOTIDE SEQUENCE</scope>
    <source>
        <strain evidence="7">CBS 538.74</strain>
    </source>
</reference>
<reference evidence="7" key="2">
    <citation type="submission" date="2023-05" db="EMBL/GenBank/DDBJ databases">
        <authorList>
            <consortium name="Lawrence Berkeley National Laboratory"/>
            <person name="Steindorff A."/>
            <person name="Hensen N."/>
            <person name="Bonometti L."/>
            <person name="Westerberg I."/>
            <person name="Brannstrom I.O."/>
            <person name="Guillou S."/>
            <person name="Cros-Aarteil S."/>
            <person name="Calhoun S."/>
            <person name="Haridas S."/>
            <person name="Kuo A."/>
            <person name="Mondo S."/>
            <person name="Pangilinan J."/>
            <person name="Riley R."/>
            <person name="Labutti K."/>
            <person name="Andreopoulos B."/>
            <person name="Lipzen A."/>
            <person name="Chen C."/>
            <person name="Yanf M."/>
            <person name="Daum C."/>
            <person name="Ng V."/>
            <person name="Clum A."/>
            <person name="Ohm R."/>
            <person name="Martin F."/>
            <person name="Silar P."/>
            <person name="Natvig D."/>
            <person name="Lalanne C."/>
            <person name="Gautier V."/>
            <person name="Ament-Velasquez S.L."/>
            <person name="Kruys A."/>
            <person name="Hutchinson M.I."/>
            <person name="Powell A.J."/>
            <person name="Barry K."/>
            <person name="Miller A.N."/>
            <person name="Grigoriev I.V."/>
            <person name="Debuchy R."/>
            <person name="Gladieux P."/>
            <person name="Thoren M.H."/>
            <person name="Johannesson H."/>
        </authorList>
    </citation>
    <scope>NUCLEOTIDE SEQUENCE</scope>
    <source>
        <strain evidence="7">CBS 538.74</strain>
    </source>
</reference>
<sequence length="174" mass="19143">MAATSALTFAENIRRAVVGMLVPRADEDCSPQKGVNFCEMPAVSSKKVTWIIVGVVVGLFVFATAGILLFLHFRRQKQDKREDLEDRYQMSDYGLDEVPAARKTRADDGLKSHDGSPNPQGRRSRDPLHAGTEPKFHPGQLNGHLTPFDDGSSKAPSGNAAWPKRESSQQKPEV</sequence>